<dbReference type="AlphaFoldDB" id="A0A9W6CTE3"/>
<evidence type="ECO:0000313" key="1">
    <source>
        <dbReference type="EMBL" id="GLI26494.1"/>
    </source>
</evidence>
<sequence>MLVVGATGILAPLAATLARDGGEVVGVSRGGGRDTIAVDARETKALEAALRGLEWDEAVVYGPAVARDSLKWIRRSTPGRCVLVRTTASADPARGPLAVPPDTLQLGWTAEAHPRWHTPEEVSAAALEVLRDGRSRTLGTVRPWSDRP</sequence>
<dbReference type="EMBL" id="BSDP01000001">
    <property type="protein sequence ID" value="GLI26494.1"/>
    <property type="molecule type" value="Genomic_DNA"/>
</dbReference>
<proteinExistence type="predicted"/>
<name>A0A9W6CTE3_9MICO</name>
<reference evidence="1" key="1">
    <citation type="submission" date="2022-12" db="EMBL/GenBank/DDBJ databases">
        <title>Reference genome sequencing for broad-spectrum identification of bacterial and archaeal isolates by mass spectrometry.</title>
        <authorList>
            <person name="Sekiguchi Y."/>
            <person name="Tourlousse D.M."/>
        </authorList>
    </citation>
    <scope>NUCLEOTIDE SEQUENCE</scope>
    <source>
        <strain evidence="1">14</strain>
    </source>
</reference>
<dbReference type="Proteomes" id="UP001144396">
    <property type="component" value="Unassembled WGS sequence"/>
</dbReference>
<comment type="caution">
    <text evidence="1">The sequence shown here is derived from an EMBL/GenBank/DDBJ whole genome shotgun (WGS) entry which is preliminary data.</text>
</comment>
<organism evidence="1 2">
    <name type="scientific">Agromyces rhizosphaerae</name>
    <dbReference type="NCBI Taxonomy" id="88374"/>
    <lineage>
        <taxon>Bacteria</taxon>
        <taxon>Bacillati</taxon>
        <taxon>Actinomycetota</taxon>
        <taxon>Actinomycetes</taxon>
        <taxon>Micrococcales</taxon>
        <taxon>Microbacteriaceae</taxon>
        <taxon>Agromyces</taxon>
    </lineage>
</organism>
<keyword evidence="2" id="KW-1185">Reference proteome</keyword>
<accession>A0A9W6CTE3</accession>
<gene>
    <name evidence="1" type="ORF">ARHIZOSPH14_07360</name>
</gene>
<evidence type="ECO:0000313" key="2">
    <source>
        <dbReference type="Proteomes" id="UP001144396"/>
    </source>
</evidence>
<protein>
    <submittedName>
        <fullName evidence="1">Uncharacterized protein</fullName>
    </submittedName>
</protein>